<dbReference type="EMBL" id="MN739167">
    <property type="protein sequence ID" value="QHS92021.1"/>
    <property type="molecule type" value="Genomic_DNA"/>
</dbReference>
<evidence type="ECO:0000313" key="2">
    <source>
        <dbReference type="EMBL" id="QHS92021.1"/>
    </source>
</evidence>
<feature type="domain" description="Glycosyltransferase 2-like" evidence="1">
    <location>
        <begin position="339"/>
        <end position="447"/>
    </location>
</feature>
<dbReference type="PANTHER" id="PTHR22916">
    <property type="entry name" value="GLYCOSYLTRANSFERASE"/>
    <property type="match status" value="1"/>
</dbReference>
<dbReference type="Gene3D" id="3.90.550.10">
    <property type="entry name" value="Spore Coat Polysaccharide Biosynthesis Protein SpsA, Chain A"/>
    <property type="match status" value="1"/>
</dbReference>
<sequence length="586" mass="65947">MVKRFVLLYNKSNPFGIRKDVELFTKVLSSTPTISLIHCDPLEAPVPCDVCIHFEVPSYSWQSWAATNILLINPEWYVPAYTPYLSKFDLLIFKNGPARDRFVETLALPIGKTAVLPWAFGGWKNVEMNVGMTNEPGMGFVWFIGGSENRRAYARSFLPLWKDTYPQLTVFSVAPLDAITVGENVKLIVRDIDETTRHKLANFYPGHICCSRSEGFGFTAAEAESVGAFTILNTIEAFTETYRDAEGVAWLPSTETASDPKHPFAMYADAPRDLRALDSQILDFMKGDLTVLREARKKRSQDRYEEFHFALLKVIGNCLKTQTEKLPPILLPEACPPISVVTLLYNRKRFLDLACHSMILTDYPKDKIEWIFVDDTDLPDESVTEKVKDLAVKSAPLTIKYIRLDSRVPVGEKRNIGCAAATADIILMMDDDDHYPETSFRRRVAWLTLHPWKPKVVACTSIACYDLKKAVSAVNVPPFDIPLSERISEASLTFYKSWWEAKKFPSDVQVGEGETLLKNRETDLLEIPPQQIIVAFSHGQNVSSRRIPSGPDVNPGCFWGFPSEFLVFVHGLAGIKVETKTSSAAE</sequence>
<dbReference type="InterPro" id="IPR001173">
    <property type="entry name" value="Glyco_trans_2-like"/>
</dbReference>
<protein>
    <recommendedName>
        <fullName evidence="1">Glycosyltransferase 2-like domain-containing protein</fullName>
    </recommendedName>
</protein>
<name>A0A6C0BJU8_9ZZZZ</name>
<dbReference type="InterPro" id="IPR029044">
    <property type="entry name" value="Nucleotide-diphossugar_trans"/>
</dbReference>
<dbReference type="SUPFAM" id="SSF53448">
    <property type="entry name" value="Nucleotide-diphospho-sugar transferases"/>
    <property type="match status" value="1"/>
</dbReference>
<evidence type="ECO:0000259" key="1">
    <source>
        <dbReference type="Pfam" id="PF00535"/>
    </source>
</evidence>
<accession>A0A6C0BJU8</accession>
<dbReference type="Pfam" id="PF00535">
    <property type="entry name" value="Glycos_transf_2"/>
    <property type="match status" value="1"/>
</dbReference>
<proteinExistence type="predicted"/>
<reference evidence="2" key="1">
    <citation type="journal article" date="2020" name="Nature">
        <title>Giant virus diversity and host interactions through global metagenomics.</title>
        <authorList>
            <person name="Schulz F."/>
            <person name="Roux S."/>
            <person name="Paez-Espino D."/>
            <person name="Jungbluth S."/>
            <person name="Walsh D.A."/>
            <person name="Denef V.J."/>
            <person name="McMahon K.D."/>
            <person name="Konstantinidis K.T."/>
            <person name="Eloe-Fadrosh E.A."/>
            <person name="Kyrpides N.C."/>
            <person name="Woyke T."/>
        </authorList>
    </citation>
    <scope>NUCLEOTIDE SEQUENCE</scope>
    <source>
        <strain evidence="2">GVMAG-M-3300013285-6</strain>
    </source>
</reference>
<dbReference type="AlphaFoldDB" id="A0A6C0BJU8"/>
<organism evidence="2">
    <name type="scientific">viral metagenome</name>
    <dbReference type="NCBI Taxonomy" id="1070528"/>
    <lineage>
        <taxon>unclassified sequences</taxon>
        <taxon>metagenomes</taxon>
        <taxon>organismal metagenomes</taxon>
    </lineage>
</organism>